<evidence type="ECO:0000259" key="2">
    <source>
        <dbReference type="Pfam" id="PF04453"/>
    </source>
</evidence>
<keyword evidence="1" id="KW-0998">Cell outer membrane</keyword>
<dbReference type="PANTHER" id="PTHR30189:SF1">
    <property type="entry name" value="LPS-ASSEMBLY PROTEIN LPTD"/>
    <property type="match status" value="1"/>
</dbReference>
<keyword evidence="4" id="KW-1185">Reference proteome</keyword>
<comment type="function">
    <text evidence="1">Involved in the assembly of lipopolysaccharide (LPS) at the surface of the outer membrane.</text>
</comment>
<name>A0ABZ2TET7_9RHOB</name>
<keyword evidence="1" id="KW-0472">Membrane</keyword>
<comment type="subunit">
    <text evidence="1">Component of the lipopolysaccharide transport and assembly complex.</text>
</comment>
<organism evidence="3 4">
    <name type="scientific">Roseovarius rhodophyticola</name>
    <dbReference type="NCBI Taxonomy" id="3080827"/>
    <lineage>
        <taxon>Bacteria</taxon>
        <taxon>Pseudomonadati</taxon>
        <taxon>Pseudomonadota</taxon>
        <taxon>Alphaproteobacteria</taxon>
        <taxon>Rhodobacterales</taxon>
        <taxon>Roseobacteraceae</taxon>
        <taxon>Roseovarius</taxon>
    </lineage>
</organism>
<dbReference type="PANTHER" id="PTHR30189">
    <property type="entry name" value="LPS-ASSEMBLY PROTEIN"/>
    <property type="match status" value="1"/>
</dbReference>
<comment type="similarity">
    <text evidence="1">Belongs to the LptD family.</text>
</comment>
<protein>
    <recommendedName>
        <fullName evidence="1">LPS-assembly protein LptD</fullName>
    </recommendedName>
</protein>
<evidence type="ECO:0000313" key="3">
    <source>
        <dbReference type="EMBL" id="WYK18245.1"/>
    </source>
</evidence>
<proteinExistence type="inferred from homology"/>
<dbReference type="HAMAP" id="MF_01411">
    <property type="entry name" value="LPS_assembly_LptD"/>
    <property type="match status" value="1"/>
</dbReference>
<dbReference type="RefSeq" id="WP_317054929.1">
    <property type="nucleotide sequence ID" value="NZ_CP146606.1"/>
</dbReference>
<dbReference type="Pfam" id="PF04453">
    <property type="entry name" value="LptD"/>
    <property type="match status" value="1"/>
</dbReference>
<evidence type="ECO:0000256" key="1">
    <source>
        <dbReference type="HAMAP-Rule" id="MF_01411"/>
    </source>
</evidence>
<dbReference type="InterPro" id="IPR020889">
    <property type="entry name" value="LipoPS_assembly_LptD"/>
</dbReference>
<dbReference type="Proteomes" id="UP001281305">
    <property type="component" value="Chromosome"/>
</dbReference>
<dbReference type="InterPro" id="IPR050218">
    <property type="entry name" value="LptD"/>
</dbReference>
<comment type="subcellular location">
    <subcellularLocation>
        <location evidence="1">Cell outer membrane</location>
    </subcellularLocation>
</comment>
<sequence precursor="true">MRIRIIISCLVAVLLLSAPAALAQSETLETAPQPPSPAILVADDVYLDGSEQLVATGNVEALYNGRRLYASEVVYDRTQERLIIKGPIRIEEADGRFFVLANSAALDRDLNNGILRGARIVMDDQIQLAANEIARVNGRYNQLYKAAVTSCRVCETGRPPLWQIRARRVVHDQQERQLYFDDAQLRVLDTPILYLPRLRLPDPTLERATGFLVPSIRNSSLLGFGVRVPYFIKIGDNKDLTLTPYLATQTRTLEWRYRQAFANGNIEFNGAFSNDDVGPDENRAYVFANGTFQLPRDFVLRFDIEATSDDTYLLDYDFSQKDRLDSELEIERARRDEYIRGAITVFQSLRDGESNETLPTGVINAEYERRIPVNYSVGGEVRLGFEGHGHFRNSGLNIDGPDFDPFADGRDVARMTFSAEWHRAWTLPAGVLAEVELGLSADFFRIQDVGITSSSDASELTPEAAVQLRWPLLKTTQAGSTHIIEPVLQVAWVGGSNPFVPNDESTLIEFDEGNLFATSRFTAPDRRERGLSAAYGLSWTRYGVDGWQTSLAVGQVIRDELQVDPAGGTAFTNSSGLQDRYSDLLVAGQIKTDNGLTLTARGLFDDDLSTTKAEARASLINKVASIGATYIWLREDPAEDRPGNVSEWAFDANYRISKHWSGQADWRFDVASDETVSAGLGITYANECVDVTLSASRRFTSSTILEPTTDINLTVGLRGFTTKTRDKSYVRTCEN</sequence>
<reference evidence="3 4" key="1">
    <citation type="submission" date="2024-02" db="EMBL/GenBank/DDBJ databases">
        <title>Roseovarius strain W115 nov., isolated from a marine algae.</title>
        <authorList>
            <person name="Lee M.W."/>
            <person name="Lee J.K."/>
            <person name="Kim J.M."/>
            <person name="Choi D.G."/>
            <person name="Baek J.H."/>
            <person name="Bayburt H."/>
            <person name="Jung J.J."/>
            <person name="Han D.M."/>
            <person name="Jeon C.O."/>
        </authorList>
    </citation>
    <scope>NUCLEOTIDE SEQUENCE [LARGE SCALE GENOMIC DNA]</scope>
    <source>
        <strain evidence="3 4">W115</strain>
    </source>
</reference>
<gene>
    <name evidence="1 3" type="primary">lptD</name>
    <name evidence="3" type="ORF">RZS32_018010</name>
</gene>
<comment type="caution">
    <text evidence="1">Lacks conserved residue(s) required for the propagation of feature annotation.</text>
</comment>
<feature type="signal peptide" evidence="1">
    <location>
        <begin position="1"/>
        <end position="23"/>
    </location>
</feature>
<dbReference type="InterPro" id="IPR007543">
    <property type="entry name" value="LptD_C"/>
</dbReference>
<evidence type="ECO:0000313" key="4">
    <source>
        <dbReference type="Proteomes" id="UP001281305"/>
    </source>
</evidence>
<feature type="chain" id="PRO_5044911568" description="LPS-assembly protein LptD" evidence="1">
    <location>
        <begin position="24"/>
        <end position="735"/>
    </location>
</feature>
<dbReference type="EMBL" id="CP146606">
    <property type="protein sequence ID" value="WYK18245.1"/>
    <property type="molecule type" value="Genomic_DNA"/>
</dbReference>
<feature type="domain" description="LptD C-terminal" evidence="2">
    <location>
        <begin position="282"/>
        <end position="660"/>
    </location>
</feature>
<keyword evidence="1" id="KW-0732">Signal</keyword>
<accession>A0ABZ2TET7</accession>